<comment type="caution">
    <text evidence="1">The sequence shown here is derived from an EMBL/GenBank/DDBJ whole genome shotgun (WGS) entry which is preliminary data.</text>
</comment>
<reference evidence="1 2" key="1">
    <citation type="submission" date="2020-12" db="EMBL/GenBank/DDBJ databases">
        <title>Revised draft genomes of Rhodomicrobium vannielii ATCC 17100 and Rhodomicrobium udaipurense JA643.</title>
        <authorList>
            <person name="Conners E.M."/>
            <person name="Davenport E.J."/>
            <person name="Bose A."/>
        </authorList>
    </citation>
    <scope>NUCLEOTIDE SEQUENCE [LARGE SCALE GENOMIC DNA]</scope>
    <source>
        <strain evidence="1 2">JA643</strain>
    </source>
</reference>
<gene>
    <name evidence="1" type="ORF">JDN41_04880</name>
</gene>
<dbReference type="PANTHER" id="PTHR42941">
    <property type="entry name" value="SLL1037 PROTEIN"/>
    <property type="match status" value="1"/>
</dbReference>
<dbReference type="Proteomes" id="UP000623250">
    <property type="component" value="Unassembled WGS sequence"/>
</dbReference>
<keyword evidence="2" id="KW-1185">Reference proteome</keyword>
<name>A0A8I1GE83_9HYPH</name>
<accession>A0A8I1GE83</accession>
<dbReference type="Pfam" id="PF16868">
    <property type="entry name" value="NMT1_3"/>
    <property type="match status" value="1"/>
</dbReference>
<dbReference type="Gene3D" id="3.40.190.10">
    <property type="entry name" value="Periplasmic binding protein-like II"/>
    <property type="match status" value="2"/>
</dbReference>
<proteinExistence type="predicted"/>
<protein>
    <submittedName>
        <fullName evidence="1">ABC transporter substrate-binding protein</fullName>
    </submittedName>
</protein>
<dbReference type="SUPFAM" id="SSF53850">
    <property type="entry name" value="Periplasmic binding protein-like II"/>
    <property type="match status" value="1"/>
</dbReference>
<dbReference type="AlphaFoldDB" id="A0A8I1GE83"/>
<dbReference type="RefSeq" id="WP_037237823.1">
    <property type="nucleotide sequence ID" value="NZ_JAEMUK010000008.1"/>
</dbReference>
<organism evidence="1 2">
    <name type="scientific">Rhodomicrobium udaipurense</name>
    <dbReference type="NCBI Taxonomy" id="1202716"/>
    <lineage>
        <taxon>Bacteria</taxon>
        <taxon>Pseudomonadati</taxon>
        <taxon>Pseudomonadota</taxon>
        <taxon>Alphaproteobacteria</taxon>
        <taxon>Hyphomicrobiales</taxon>
        <taxon>Hyphomicrobiaceae</taxon>
        <taxon>Rhodomicrobium</taxon>
    </lineage>
</organism>
<evidence type="ECO:0000313" key="2">
    <source>
        <dbReference type="Proteomes" id="UP000623250"/>
    </source>
</evidence>
<dbReference type="PANTHER" id="PTHR42941:SF1">
    <property type="entry name" value="SLL1037 PROTEIN"/>
    <property type="match status" value="1"/>
</dbReference>
<sequence>MGSGTASPYTRLAEDIQNVVDEPNVPGGLRVLPILGRGGGQNAIDVLLLKGVDMGVVEADDISQARIKDPAVFANVEQRIHYITKLANSEFQVLARREIKTFADLEGRKVNFFKKLSSTEIACNAVFKAAQINVVPTYYDQEEAGARLKSGDIDAMVRYAGAPHNAFSGFKGDDGFHFLSIDADSVGAERYSELLKTYSPALLKNEYYPQLIANDRPVPTIAGSMLLVVYNWPANSERYTRVAKFVAKFFDNIAKFQGPGRHAKWKEINIAYEVPGWTRFKAAQQWLDGHKEADASTGGRVKTDFDTFLKTRQVAGNAISKEEREALFQQFMAWYSKKK</sequence>
<dbReference type="InterPro" id="IPR011852">
    <property type="entry name" value="TRAP_TAXI"/>
</dbReference>
<evidence type="ECO:0000313" key="1">
    <source>
        <dbReference type="EMBL" id="MBJ7542888.1"/>
    </source>
</evidence>
<dbReference type="EMBL" id="JAEMUK010000008">
    <property type="protein sequence ID" value="MBJ7542888.1"/>
    <property type="molecule type" value="Genomic_DNA"/>
</dbReference>